<keyword evidence="2" id="KW-0732">Signal</keyword>
<keyword evidence="4" id="KW-0325">Glycoprotein</keyword>
<name>A0A927CHD8_9BACL</name>
<dbReference type="AlphaFoldDB" id="A0A927CHD8"/>
<dbReference type="GO" id="GO:0016787">
    <property type="term" value="F:hydrolase activity"/>
    <property type="evidence" value="ECO:0007669"/>
    <property type="project" value="UniProtKB-KW"/>
</dbReference>
<dbReference type="Pfam" id="PF00884">
    <property type="entry name" value="Sulfatase"/>
    <property type="match status" value="1"/>
</dbReference>
<evidence type="ECO:0000313" key="7">
    <source>
        <dbReference type="Proteomes" id="UP000639396"/>
    </source>
</evidence>
<evidence type="ECO:0000256" key="4">
    <source>
        <dbReference type="ARBA" id="ARBA00023180"/>
    </source>
</evidence>
<organism evidence="6 7">
    <name type="scientific">Paenibacillus oceani</name>
    <dbReference type="NCBI Taxonomy" id="2772510"/>
    <lineage>
        <taxon>Bacteria</taxon>
        <taxon>Bacillati</taxon>
        <taxon>Bacillota</taxon>
        <taxon>Bacilli</taxon>
        <taxon>Bacillales</taxon>
        <taxon>Paenibacillaceae</taxon>
        <taxon>Paenibacillus</taxon>
    </lineage>
</organism>
<evidence type="ECO:0000256" key="3">
    <source>
        <dbReference type="ARBA" id="ARBA00022801"/>
    </source>
</evidence>
<dbReference type="PANTHER" id="PTHR43108:SF6">
    <property type="entry name" value="N-SULPHOGLUCOSAMINE SULPHOHYDROLASE"/>
    <property type="match status" value="1"/>
</dbReference>
<comment type="similarity">
    <text evidence="1">Belongs to the sulfatase family.</text>
</comment>
<dbReference type="InterPro" id="IPR000917">
    <property type="entry name" value="Sulfatase_N"/>
</dbReference>
<accession>A0A927CHD8</accession>
<dbReference type="PANTHER" id="PTHR43108">
    <property type="entry name" value="N-ACETYLGLUCOSAMINE-6-SULFATASE FAMILY MEMBER"/>
    <property type="match status" value="1"/>
</dbReference>
<dbReference type="CDD" id="cd16031">
    <property type="entry name" value="G6S_like"/>
    <property type="match status" value="1"/>
</dbReference>
<keyword evidence="7" id="KW-1185">Reference proteome</keyword>
<evidence type="ECO:0000259" key="5">
    <source>
        <dbReference type="Pfam" id="PF00884"/>
    </source>
</evidence>
<dbReference type="InterPro" id="IPR017850">
    <property type="entry name" value="Alkaline_phosphatase_core_sf"/>
</dbReference>
<reference evidence="6" key="1">
    <citation type="submission" date="2020-09" db="EMBL/GenBank/DDBJ databases">
        <title>A novel bacterium of genus Paenibacillus, isolated from South China Sea.</title>
        <authorList>
            <person name="Huang H."/>
            <person name="Mo K."/>
            <person name="Hu Y."/>
        </authorList>
    </citation>
    <scope>NUCLEOTIDE SEQUENCE</scope>
    <source>
        <strain evidence="6">IB182363</strain>
    </source>
</reference>
<proteinExistence type="inferred from homology"/>
<comment type="caution">
    <text evidence="6">The sequence shown here is derived from an EMBL/GenBank/DDBJ whole genome shotgun (WGS) entry which is preliminary data.</text>
</comment>
<feature type="domain" description="Sulfatase N-terminal" evidence="5">
    <location>
        <begin position="21"/>
        <end position="361"/>
    </location>
</feature>
<protein>
    <submittedName>
        <fullName evidence="6">Sulfatase</fullName>
    </submittedName>
</protein>
<dbReference type="SUPFAM" id="SSF53649">
    <property type="entry name" value="Alkaline phosphatase-like"/>
    <property type="match status" value="1"/>
</dbReference>
<dbReference type="InterPro" id="IPR024607">
    <property type="entry name" value="Sulfatase_CS"/>
</dbReference>
<keyword evidence="3" id="KW-0378">Hydrolase</keyword>
<evidence type="ECO:0000256" key="2">
    <source>
        <dbReference type="ARBA" id="ARBA00022729"/>
    </source>
</evidence>
<evidence type="ECO:0000313" key="6">
    <source>
        <dbReference type="EMBL" id="MBD2866632.1"/>
    </source>
</evidence>
<dbReference type="PROSITE" id="PS00149">
    <property type="entry name" value="SULFATASE_2"/>
    <property type="match status" value="1"/>
</dbReference>
<dbReference type="Proteomes" id="UP000639396">
    <property type="component" value="Unassembled WGS sequence"/>
</dbReference>
<evidence type="ECO:0000256" key="1">
    <source>
        <dbReference type="ARBA" id="ARBA00008779"/>
    </source>
</evidence>
<gene>
    <name evidence="6" type="ORF">IDH45_32160</name>
</gene>
<dbReference type="PROSITE" id="PS00523">
    <property type="entry name" value="SULFATASE_1"/>
    <property type="match status" value="1"/>
</dbReference>
<dbReference type="EMBL" id="JACXJA010000064">
    <property type="protein sequence ID" value="MBD2866632.1"/>
    <property type="molecule type" value="Genomic_DNA"/>
</dbReference>
<sequence length="486" mass="56143">MGATKRWKELTKVEPQADNRPNIVFIMSDDHAAHAISCYGSRMNRTPNIDRIADEGMRLDQCFCTNSICAPSRAAILTGVYNHINGVRTLSDRFDGRQQTMPKLLQENGYQTAIVGKWHLGHGRESDPTGFDYWDILPGQGDYIDPAFIRGGERRVIRGYATDIITDLSIDWIGRRDPDRPFFLMCHHKAPHRPWIPDAKHASLYEDVDIPEPETFHDDYTNRASAAAAAEMRIDRDLTARDLKMEPPEHLTGAALKSWKYQRYMKDYLRCVASVDDNVGRLLDYLDAEGLTGNTIVVYTSDQGFFLGDHGWYDKRFMYEESLRMPFVIRYPRGIRPGTVDDRHMVLNTDFAPTFLDYAGIGIPADMQGVTFRPVLQGESPEGWRTSMYYRYWMHMSEHAVYAHYGIRTEQYKLIYYYADALGTTGSEDNPQPPEWELFDLKKDPHEMINVYDDPDYARVVDILEQELYRLQAEVQDEKYEPNPAR</sequence>
<dbReference type="Gene3D" id="3.40.720.10">
    <property type="entry name" value="Alkaline Phosphatase, subunit A"/>
    <property type="match status" value="1"/>
</dbReference>